<feature type="signal peptide" evidence="1">
    <location>
        <begin position="1"/>
        <end position="28"/>
    </location>
</feature>
<dbReference type="STRING" id="1038014.SAMN04487910_2884"/>
<evidence type="ECO:0000313" key="2">
    <source>
        <dbReference type="EMBL" id="SEL64040.1"/>
    </source>
</evidence>
<keyword evidence="1" id="KW-0732">Signal</keyword>
<gene>
    <name evidence="2" type="ORF">SAMN04487910_2884</name>
</gene>
<feature type="chain" id="PRO_5011754717" evidence="1">
    <location>
        <begin position="29"/>
        <end position="105"/>
    </location>
</feature>
<keyword evidence="3" id="KW-1185">Reference proteome</keyword>
<dbReference type="AlphaFoldDB" id="A0A1H7RUS7"/>
<evidence type="ECO:0000256" key="1">
    <source>
        <dbReference type="SAM" id="SignalP"/>
    </source>
</evidence>
<dbReference type="EMBL" id="FOAB01000005">
    <property type="protein sequence ID" value="SEL64040.1"/>
    <property type="molecule type" value="Genomic_DNA"/>
</dbReference>
<proteinExistence type="predicted"/>
<name>A0A1H7RUS7_AQUAM</name>
<organism evidence="2 3">
    <name type="scientific">Aquimarina amphilecti</name>
    <dbReference type="NCBI Taxonomy" id="1038014"/>
    <lineage>
        <taxon>Bacteria</taxon>
        <taxon>Pseudomonadati</taxon>
        <taxon>Bacteroidota</taxon>
        <taxon>Flavobacteriia</taxon>
        <taxon>Flavobacteriales</taxon>
        <taxon>Flavobacteriaceae</taxon>
        <taxon>Aquimarina</taxon>
    </lineage>
</organism>
<protein>
    <submittedName>
        <fullName evidence="2">Uncharacterized protein</fullName>
    </submittedName>
</protein>
<dbReference type="RefSeq" id="WP_091409746.1">
    <property type="nucleotide sequence ID" value="NZ_FOAB01000005.1"/>
</dbReference>
<sequence length="105" mass="12281">MRFSNYKHKISLFFITAFLFLRVVNVHAFSHFSDDDQTQTDCELCEIINVTNQLTPCAENVFIDTEQKIIVVFKEQKIIFCYETSEYSITLPKSVHNKPPPTFLI</sequence>
<reference evidence="2 3" key="1">
    <citation type="submission" date="2016-10" db="EMBL/GenBank/DDBJ databases">
        <authorList>
            <person name="de Groot N.N."/>
        </authorList>
    </citation>
    <scope>NUCLEOTIDE SEQUENCE [LARGE SCALE GENOMIC DNA]</scope>
    <source>
        <strain evidence="2 3">DSM 25232</strain>
    </source>
</reference>
<dbReference type="Proteomes" id="UP000198521">
    <property type="component" value="Unassembled WGS sequence"/>
</dbReference>
<evidence type="ECO:0000313" key="3">
    <source>
        <dbReference type="Proteomes" id="UP000198521"/>
    </source>
</evidence>
<accession>A0A1H7RUS7</accession>
<dbReference type="OrthoDB" id="1179783at2"/>